<name>D9I685_9CAUD</name>
<organism evidence="1 2">
    <name type="scientific">Acinetobacter phage 133</name>
    <dbReference type="NCBI Taxonomy" id="2919552"/>
    <lineage>
        <taxon>Viruses</taxon>
        <taxon>Duplodnaviria</taxon>
        <taxon>Heunggongvirae</taxon>
        <taxon>Uroviricota</taxon>
        <taxon>Caudoviricetes</taxon>
        <taxon>Pantevenvirales</taxon>
        <taxon>Straboviridae</taxon>
        <taxon>Tevenvirinae</taxon>
        <taxon>Centumtrigintavirus</taxon>
        <taxon>Centumtrigintavirus cv133</taxon>
        <taxon>Acinetobacter virus 133</taxon>
    </lineage>
</organism>
<dbReference type="GeneID" id="10323138"/>
<reference evidence="1 2" key="1">
    <citation type="journal article" date="2010" name="Virol. J.">
        <title>Genomes of the T4-related bacteriophages as windows on microbial genome evolution.</title>
        <authorList>
            <person name="Petrov V.M."/>
            <person name="Ratnayaka S."/>
            <person name="Nolan J.M."/>
            <person name="Miller E.S."/>
            <person name="Karam J.D."/>
        </authorList>
    </citation>
    <scope>NUCLEOTIDE SEQUENCE [LARGE SCALE GENOMIC DNA]</scope>
    <source>
        <strain evidence="1">Acj133</strain>
    </source>
</reference>
<dbReference type="EMBL" id="HM114315">
    <property type="protein sequence ID" value="ADJ19466.1"/>
    <property type="molecule type" value="Genomic_DNA"/>
</dbReference>
<gene>
    <name evidence="1" type="primary">2</name>
    <name evidence="1" type="ORF">Acj133p151</name>
</gene>
<proteinExistence type="predicted"/>
<evidence type="ECO:0000313" key="2">
    <source>
        <dbReference type="Proteomes" id="UP000000330"/>
    </source>
</evidence>
<keyword evidence="2" id="KW-1185">Reference proteome</keyword>
<protein>
    <submittedName>
        <fullName evidence="1">Gp2 DNA end protector protein</fullName>
    </submittedName>
</protein>
<dbReference type="RefSeq" id="YP_004300732.1">
    <property type="nucleotide sequence ID" value="NC_015250.1"/>
</dbReference>
<dbReference type="KEGG" id="vg:10323138"/>
<accession>D9I685</accession>
<dbReference type="Proteomes" id="UP000000330">
    <property type="component" value="Segment"/>
</dbReference>
<evidence type="ECO:0000313" key="1">
    <source>
        <dbReference type="EMBL" id="ADJ19466.1"/>
    </source>
</evidence>
<sequence length="263" mass="29931">MTISRQEADWIRLGVELAQAKKKGMSSKVFAESKGINYSTFTKSMSRYQTKIKLAVRADELLQKPTNRLTQADKNLIMINSFRQSVREKIKNDGAASNTKSQKWFDKTIKDAVRGHKVSKPASGKVYAFAYDAKYKDTLPYWDRFPLIVCLGFVKSPKSGTILMQGLNMHYVPPKARQEFLESILKYSNTSVISNKTMLKVDWSKVKNLPGADKMIKNYLPSHIVGTITEIKPSDWSNVVLMPLQSFMSKGKRYSSQKVWGKK</sequence>